<evidence type="ECO:0000313" key="2">
    <source>
        <dbReference type="EMBL" id="SDS89138.1"/>
    </source>
</evidence>
<proteinExistence type="predicted"/>
<feature type="transmembrane region" description="Helical" evidence="1">
    <location>
        <begin position="96"/>
        <end position="115"/>
    </location>
</feature>
<sequence length="202" mass="21287">MPVPPPGSWPVPQPAGPAPLHLPQYDASIGQAASRFWRKFAVFSGRASRSEYWWWALISFVVSAVLQLAGSLATGGGLLLAGTTPAFDLRAVVRPLAPALVWSLVVLVPSIALTVRRLHDTNRSGWWYLVVLPGLAGSVLQLVAFSALDEQRLASGDLGGLALGPLVGGLVLSLVGIVGSIALLVFLVLGPDPRGARFDRRG</sequence>
<keyword evidence="1" id="KW-0812">Transmembrane</keyword>
<keyword evidence="1" id="KW-0472">Membrane</keyword>
<organism evidence="2 3">
    <name type="scientific">Friedmanniella luteola</name>
    <dbReference type="NCBI Taxonomy" id="546871"/>
    <lineage>
        <taxon>Bacteria</taxon>
        <taxon>Bacillati</taxon>
        <taxon>Actinomycetota</taxon>
        <taxon>Actinomycetes</taxon>
        <taxon>Propionibacteriales</taxon>
        <taxon>Nocardioidaceae</taxon>
        <taxon>Friedmanniella</taxon>
    </lineage>
</organism>
<evidence type="ECO:0000256" key="1">
    <source>
        <dbReference type="SAM" id="Phobius"/>
    </source>
</evidence>
<dbReference type="GO" id="GO:0005886">
    <property type="term" value="C:plasma membrane"/>
    <property type="evidence" value="ECO:0007669"/>
    <property type="project" value="TreeGrafter"/>
</dbReference>
<keyword evidence="1" id="KW-1133">Transmembrane helix</keyword>
<gene>
    <name evidence="2" type="ORF">SAMN04488543_2592</name>
</gene>
<keyword evidence="3" id="KW-1185">Reference proteome</keyword>
<feature type="transmembrane region" description="Helical" evidence="1">
    <location>
        <begin position="127"/>
        <end position="148"/>
    </location>
</feature>
<reference evidence="2 3" key="1">
    <citation type="submission" date="2016-10" db="EMBL/GenBank/DDBJ databases">
        <authorList>
            <person name="de Groot N.N."/>
        </authorList>
    </citation>
    <scope>NUCLEOTIDE SEQUENCE [LARGE SCALE GENOMIC DNA]</scope>
    <source>
        <strain evidence="2 3">DSM 21741</strain>
    </source>
</reference>
<dbReference type="InterPro" id="IPR008523">
    <property type="entry name" value="DUF805"/>
</dbReference>
<dbReference type="AlphaFoldDB" id="A0A1H1VVV7"/>
<protein>
    <submittedName>
        <fullName evidence="2">Uncharacterized membrane protein YhaH, DUF805 family</fullName>
    </submittedName>
</protein>
<evidence type="ECO:0000313" key="3">
    <source>
        <dbReference type="Proteomes" id="UP000199092"/>
    </source>
</evidence>
<dbReference type="PANTHER" id="PTHR34980:SF2">
    <property type="entry name" value="INNER MEMBRANE PROTEIN YHAH-RELATED"/>
    <property type="match status" value="1"/>
</dbReference>
<dbReference type="Pfam" id="PF05656">
    <property type="entry name" value="DUF805"/>
    <property type="match status" value="1"/>
</dbReference>
<accession>A0A1H1VVV7</accession>
<dbReference type="Proteomes" id="UP000199092">
    <property type="component" value="Chromosome I"/>
</dbReference>
<dbReference type="OrthoDB" id="9812349at2"/>
<name>A0A1H1VVV7_9ACTN</name>
<dbReference type="PANTHER" id="PTHR34980">
    <property type="entry name" value="INNER MEMBRANE PROTEIN-RELATED-RELATED"/>
    <property type="match status" value="1"/>
</dbReference>
<dbReference type="EMBL" id="LT629749">
    <property type="protein sequence ID" value="SDS89138.1"/>
    <property type="molecule type" value="Genomic_DNA"/>
</dbReference>
<dbReference type="STRING" id="546871.SAMN04488543_2592"/>
<feature type="transmembrane region" description="Helical" evidence="1">
    <location>
        <begin position="52"/>
        <end position="76"/>
    </location>
</feature>
<feature type="transmembrane region" description="Helical" evidence="1">
    <location>
        <begin position="168"/>
        <end position="190"/>
    </location>
</feature>
<dbReference type="RefSeq" id="WP_091413288.1">
    <property type="nucleotide sequence ID" value="NZ_LT629749.1"/>
</dbReference>